<evidence type="ECO:0000256" key="1">
    <source>
        <dbReference type="SAM" id="Phobius"/>
    </source>
</evidence>
<accession>A0ABT1NLQ5</accession>
<proteinExistence type="predicted"/>
<keyword evidence="1" id="KW-1133">Transmembrane helix</keyword>
<dbReference type="Proteomes" id="UP001651880">
    <property type="component" value="Unassembled WGS sequence"/>
</dbReference>
<reference evidence="2 3" key="1">
    <citation type="submission" date="2021-10" db="EMBL/GenBank/DDBJ databases">
        <title>Lutispora strain m25 sp. nov., a thermophilic, non-spore-forming bacterium isolated from a lab-scale methanogenic bioreactor digesting anaerobic sludge.</title>
        <authorList>
            <person name="El Houari A."/>
            <person name="Mcdonald J."/>
        </authorList>
    </citation>
    <scope>NUCLEOTIDE SEQUENCE [LARGE SCALE GENOMIC DNA]</scope>
    <source>
        <strain evidence="3">m25</strain>
    </source>
</reference>
<sequence>MRVKPIIMIFILFTIVFFVPFSVASAENGQNVWNGYDLEVLNTYDSQLVGQNSTIEIIEDKLIYNGEYIVKNKTDKTIEVILGLPSNNLENVQITDRGSSIKHYNRNGSYIEDKYPSESLPKAAKWHTISLWLKGGETRNLNVRYEAKLINDSKGVYSVRYNRNKNLMDSEASTIVLSLRDFFPYNILDTTGIISDKAIFGSNNHLLLEMNKDSEILGLDYELLDKLSIDRLDFGSDKKLKNIAASFRKKEYDTVNTLCDEYIKNPGDPAFSMVQIQYVKAEAYRKQANFEKYFEFLKGLDFEKLYPNRLKYKILYDADRILQGKVQDAQLLAIMKSLQAQAYTDNEYIGKWMQGDGNSYEDDGSITNRGDSSPNKVKEDSVVAKTIKHLKLENIIYKIKAFKYTPLIVIVAAFLLGYLFGRRTKKRKNTISYYTFKR</sequence>
<organism evidence="2 3">
    <name type="scientific">Lutispora saccharofermentans</name>
    <dbReference type="NCBI Taxonomy" id="3024236"/>
    <lineage>
        <taxon>Bacteria</taxon>
        <taxon>Bacillati</taxon>
        <taxon>Bacillota</taxon>
        <taxon>Clostridia</taxon>
        <taxon>Lutisporales</taxon>
        <taxon>Lutisporaceae</taxon>
        <taxon>Lutispora</taxon>
    </lineage>
</organism>
<evidence type="ECO:0000313" key="3">
    <source>
        <dbReference type="Proteomes" id="UP001651880"/>
    </source>
</evidence>
<keyword evidence="3" id="KW-1185">Reference proteome</keyword>
<name>A0ABT1NLQ5_9FIRM</name>
<comment type="caution">
    <text evidence="2">The sequence shown here is derived from an EMBL/GenBank/DDBJ whole genome shotgun (WGS) entry which is preliminary data.</text>
</comment>
<keyword evidence="1" id="KW-0472">Membrane</keyword>
<feature type="transmembrane region" description="Helical" evidence="1">
    <location>
        <begin position="401"/>
        <end position="420"/>
    </location>
</feature>
<protein>
    <submittedName>
        <fullName evidence="2">Uncharacterized protein</fullName>
    </submittedName>
</protein>
<evidence type="ECO:0000313" key="2">
    <source>
        <dbReference type="EMBL" id="MCQ1531048.1"/>
    </source>
</evidence>
<dbReference type="RefSeq" id="WP_255228565.1">
    <property type="nucleotide sequence ID" value="NZ_JAJEKE010000017.1"/>
</dbReference>
<dbReference type="EMBL" id="JAJEKE010000017">
    <property type="protein sequence ID" value="MCQ1531048.1"/>
    <property type="molecule type" value="Genomic_DNA"/>
</dbReference>
<gene>
    <name evidence="2" type="ORF">LJD61_16095</name>
</gene>
<keyword evidence="1" id="KW-0812">Transmembrane</keyword>